<comment type="catalytic activity">
    <reaction evidence="5">
        <text>a long-chain fatty acid + ATP + CoA = a long-chain fatty acyl-CoA + AMP + diphosphate</text>
        <dbReference type="Rhea" id="RHEA:15421"/>
        <dbReference type="ChEBI" id="CHEBI:30616"/>
        <dbReference type="ChEBI" id="CHEBI:33019"/>
        <dbReference type="ChEBI" id="CHEBI:57287"/>
        <dbReference type="ChEBI" id="CHEBI:57560"/>
        <dbReference type="ChEBI" id="CHEBI:83139"/>
        <dbReference type="ChEBI" id="CHEBI:456215"/>
        <dbReference type="EC" id="6.2.1.3"/>
    </reaction>
</comment>
<evidence type="ECO:0000256" key="5">
    <source>
        <dbReference type="ARBA" id="ARBA00036813"/>
    </source>
</evidence>
<evidence type="ECO:0000256" key="4">
    <source>
        <dbReference type="ARBA" id="ARBA00022840"/>
    </source>
</evidence>
<dbReference type="InterPro" id="IPR000873">
    <property type="entry name" value="AMP-dep_synth/lig_dom"/>
</dbReference>
<dbReference type="PANTHER" id="PTHR43272">
    <property type="entry name" value="LONG-CHAIN-FATTY-ACID--COA LIGASE"/>
    <property type="match status" value="1"/>
</dbReference>
<dbReference type="Proteomes" id="UP000183365">
    <property type="component" value="Unassembled WGS sequence"/>
</dbReference>
<comment type="similarity">
    <text evidence="1">Belongs to the ATP-dependent AMP-binding enzyme family.</text>
</comment>
<dbReference type="Pfam" id="PF00501">
    <property type="entry name" value="AMP-binding"/>
    <property type="match status" value="1"/>
</dbReference>
<dbReference type="SUPFAM" id="SSF56801">
    <property type="entry name" value="Acetyl-CoA synthetase-like"/>
    <property type="match status" value="1"/>
</dbReference>
<dbReference type="GO" id="GO:0005524">
    <property type="term" value="F:ATP binding"/>
    <property type="evidence" value="ECO:0007669"/>
    <property type="project" value="UniProtKB-KW"/>
</dbReference>
<keyword evidence="4" id="KW-0067">ATP-binding</keyword>
<evidence type="ECO:0000256" key="1">
    <source>
        <dbReference type="ARBA" id="ARBA00006432"/>
    </source>
</evidence>
<dbReference type="GO" id="GO:0005811">
    <property type="term" value="C:lipid droplet"/>
    <property type="evidence" value="ECO:0007669"/>
    <property type="project" value="TreeGrafter"/>
</dbReference>
<dbReference type="GO" id="GO:0005886">
    <property type="term" value="C:plasma membrane"/>
    <property type="evidence" value="ECO:0007669"/>
    <property type="project" value="TreeGrafter"/>
</dbReference>
<dbReference type="OrthoDB" id="1700726at2759"/>
<keyword evidence="2 7" id="KW-0436">Ligase</keyword>
<evidence type="ECO:0000259" key="6">
    <source>
        <dbReference type="Pfam" id="PF00501"/>
    </source>
</evidence>
<gene>
    <name evidence="7" type="ORF">HGUI_02476</name>
</gene>
<protein>
    <submittedName>
        <fullName evidence="7">Probable Long-chain-fatty-acid--CoA ligase 1</fullName>
    </submittedName>
</protein>
<dbReference type="GO" id="GO:0005783">
    <property type="term" value="C:endoplasmic reticulum"/>
    <property type="evidence" value="ECO:0007669"/>
    <property type="project" value="TreeGrafter"/>
</dbReference>
<accession>A0A1L0B3A0</accession>
<dbReference type="AlphaFoldDB" id="A0A1L0B3A0"/>
<dbReference type="GO" id="GO:0004467">
    <property type="term" value="F:long-chain fatty acid-CoA ligase activity"/>
    <property type="evidence" value="ECO:0007669"/>
    <property type="project" value="UniProtKB-EC"/>
</dbReference>
<dbReference type="InterPro" id="IPR020845">
    <property type="entry name" value="AMP-binding_CS"/>
</dbReference>
<evidence type="ECO:0000256" key="2">
    <source>
        <dbReference type="ARBA" id="ARBA00022598"/>
    </source>
</evidence>
<dbReference type="PANTHER" id="PTHR43272:SF83">
    <property type="entry name" value="ACYL-COA SYNTHETASE LONG-CHAIN, ISOFORM J"/>
    <property type="match status" value="1"/>
</dbReference>
<dbReference type="Gene3D" id="3.40.50.12780">
    <property type="entry name" value="N-terminal domain of ligase-like"/>
    <property type="match status" value="1"/>
</dbReference>
<sequence length="706" mass="78975">MARLVNVPLGEPKNPGETAERINSHIFYEHDKQILERPSNLKCNTVYEYIVECLEKTKNKDVLGYRKLIDIHEEEKTLVKKVNGKDVETKKTWQYFEMGDYKYERGQELLDLFTNYGKGLIKLGLEPHSSDKVHIFASTSDKWMKTYLAAQSQALTVATAYDTLGESGLIHSINQTKSKLIFTDNALLAKLLGPVQKCESIKYIVHSENIDAEDKRQGGKIYKNAFEALEKIKEYRPDIKIISMPEVIALGLEHKDEVEVHPPTPQDISCIMYTSGSTGEPKGVVLSHKNIVAGLGGISNVVDRSIVNERDRIIAFLPLAHIFELAFELITFYWGGVLGYAGVKTLSDVSVRHCEGDMKAFKPTIMVGVPAVWEQVRKGILGQIAKQPSMTQRIFWAAYHAKVKCDKYRVPILPSIISNVIFKKVKQATGGNIRMMLNGGSPLSHDAQEFITTLIGPMLIGYGLTETVANTAIVSPNNFEYGVCGQLTGAIKVKLVDAEELGYFAKDNQGEVWICGGPVLEEYYHNETETKNAIHYDEKTNEKWFMTGDIGFWTSTGQLKIIDRKKNLVKTMNGEYIALEKLESIYRSNAYVDNICVYADQSKVKPIGIAVPNLKKCAEKAIELGLIQDEDELSHVLHDSKLTNAVLQELLKTGKSQGLAGIELILNVVLFDGEWTPDSGFVTSAQKLQRKKILAAVQKEVDEAYQ</sequence>
<evidence type="ECO:0000256" key="3">
    <source>
        <dbReference type="ARBA" id="ARBA00022741"/>
    </source>
</evidence>
<dbReference type="GO" id="GO:0035336">
    <property type="term" value="P:long-chain fatty-acyl-CoA metabolic process"/>
    <property type="evidence" value="ECO:0007669"/>
    <property type="project" value="TreeGrafter"/>
</dbReference>
<name>A0A1L0B3A0_9ASCO</name>
<proteinExistence type="inferred from homology"/>
<dbReference type="EMBL" id="FQNF01000045">
    <property type="protein sequence ID" value="SGZ40276.1"/>
    <property type="molecule type" value="Genomic_DNA"/>
</dbReference>
<keyword evidence="3" id="KW-0547">Nucleotide-binding</keyword>
<keyword evidence="8" id="KW-1185">Reference proteome</keyword>
<organism evidence="7 8">
    <name type="scientific">Hanseniaspora guilliermondii</name>
    <dbReference type="NCBI Taxonomy" id="56406"/>
    <lineage>
        <taxon>Eukaryota</taxon>
        <taxon>Fungi</taxon>
        <taxon>Dikarya</taxon>
        <taxon>Ascomycota</taxon>
        <taxon>Saccharomycotina</taxon>
        <taxon>Saccharomycetes</taxon>
        <taxon>Saccharomycodales</taxon>
        <taxon>Saccharomycodaceae</taxon>
        <taxon>Hanseniaspora</taxon>
    </lineage>
</organism>
<dbReference type="PROSITE" id="PS00455">
    <property type="entry name" value="AMP_BINDING"/>
    <property type="match status" value="1"/>
</dbReference>
<feature type="domain" description="AMP-dependent synthetase/ligase" evidence="6">
    <location>
        <begin position="107"/>
        <end position="524"/>
    </location>
</feature>
<evidence type="ECO:0000313" key="8">
    <source>
        <dbReference type="Proteomes" id="UP000183365"/>
    </source>
</evidence>
<reference evidence="8" key="1">
    <citation type="submission" date="2016-11" db="EMBL/GenBank/DDBJ databases">
        <authorList>
            <person name="Guldener U."/>
        </authorList>
    </citation>
    <scope>NUCLEOTIDE SEQUENCE [LARGE SCALE GENOMIC DNA]</scope>
</reference>
<dbReference type="VEuPathDB" id="FungiDB:HGUI_02476"/>
<dbReference type="InterPro" id="IPR042099">
    <property type="entry name" value="ANL_N_sf"/>
</dbReference>
<evidence type="ECO:0000313" key="7">
    <source>
        <dbReference type="EMBL" id="SGZ40276.1"/>
    </source>
</evidence>